<feature type="non-terminal residue" evidence="1">
    <location>
        <position position="1"/>
    </location>
</feature>
<evidence type="ECO:0000313" key="2">
    <source>
        <dbReference type="Proteomes" id="UP000799438"/>
    </source>
</evidence>
<gene>
    <name evidence="1" type="ORF">K452DRAFT_239066</name>
</gene>
<proteinExistence type="predicted"/>
<organism evidence="1 2">
    <name type="scientific">Aplosporella prunicola CBS 121167</name>
    <dbReference type="NCBI Taxonomy" id="1176127"/>
    <lineage>
        <taxon>Eukaryota</taxon>
        <taxon>Fungi</taxon>
        <taxon>Dikarya</taxon>
        <taxon>Ascomycota</taxon>
        <taxon>Pezizomycotina</taxon>
        <taxon>Dothideomycetes</taxon>
        <taxon>Dothideomycetes incertae sedis</taxon>
        <taxon>Botryosphaeriales</taxon>
        <taxon>Aplosporellaceae</taxon>
        <taxon>Aplosporella</taxon>
    </lineage>
</organism>
<dbReference type="AlphaFoldDB" id="A0A6A6AWP3"/>
<evidence type="ECO:0000313" key="1">
    <source>
        <dbReference type="EMBL" id="KAF2135603.1"/>
    </source>
</evidence>
<dbReference type="RefSeq" id="XP_033391321.1">
    <property type="nucleotide sequence ID" value="XM_033537696.1"/>
</dbReference>
<accession>A0A6A6AWP3</accession>
<reference evidence="1" key="1">
    <citation type="journal article" date="2020" name="Stud. Mycol.">
        <title>101 Dothideomycetes genomes: a test case for predicting lifestyles and emergence of pathogens.</title>
        <authorList>
            <person name="Haridas S."/>
            <person name="Albert R."/>
            <person name="Binder M."/>
            <person name="Bloem J."/>
            <person name="Labutti K."/>
            <person name="Salamov A."/>
            <person name="Andreopoulos B."/>
            <person name="Baker S."/>
            <person name="Barry K."/>
            <person name="Bills G."/>
            <person name="Bluhm B."/>
            <person name="Cannon C."/>
            <person name="Castanera R."/>
            <person name="Culley D."/>
            <person name="Daum C."/>
            <person name="Ezra D."/>
            <person name="Gonzalez J."/>
            <person name="Henrissat B."/>
            <person name="Kuo A."/>
            <person name="Liang C."/>
            <person name="Lipzen A."/>
            <person name="Lutzoni F."/>
            <person name="Magnuson J."/>
            <person name="Mondo S."/>
            <person name="Nolan M."/>
            <person name="Ohm R."/>
            <person name="Pangilinan J."/>
            <person name="Park H.-J."/>
            <person name="Ramirez L."/>
            <person name="Alfaro M."/>
            <person name="Sun H."/>
            <person name="Tritt A."/>
            <person name="Yoshinaga Y."/>
            <person name="Zwiers L.-H."/>
            <person name="Turgeon B."/>
            <person name="Goodwin S."/>
            <person name="Spatafora J."/>
            <person name="Crous P."/>
            <person name="Grigoriev I."/>
        </authorList>
    </citation>
    <scope>NUCLEOTIDE SEQUENCE</scope>
    <source>
        <strain evidence="1">CBS 121167</strain>
    </source>
</reference>
<name>A0A6A6AWP3_9PEZI</name>
<dbReference type="OrthoDB" id="4922997at2759"/>
<keyword evidence="2" id="KW-1185">Reference proteome</keyword>
<protein>
    <submittedName>
        <fullName evidence="1">Uncharacterized protein</fullName>
    </submittedName>
</protein>
<sequence length="57" mass="6956">LIVDLVLTSLKLAEQVVYYRIYKIDYRSNYRVIDFRFDTSLTKAPPKERYYLFKNTD</sequence>
<dbReference type="Proteomes" id="UP000799438">
    <property type="component" value="Unassembled WGS sequence"/>
</dbReference>
<dbReference type="EMBL" id="ML995566">
    <property type="protein sequence ID" value="KAF2135603.1"/>
    <property type="molecule type" value="Genomic_DNA"/>
</dbReference>
<dbReference type="GeneID" id="54295192"/>